<evidence type="ECO:0000313" key="3">
    <source>
        <dbReference type="Proteomes" id="UP000235777"/>
    </source>
</evidence>
<name>A0A2N7WZS5_9BURK</name>
<dbReference type="AlphaFoldDB" id="A0A2N7WZS5"/>
<dbReference type="InterPro" id="IPR053853">
    <property type="entry name" value="FitA-like_RHH"/>
</dbReference>
<proteinExistence type="predicted"/>
<sequence>MASMTIRNIDEQLKSRLRVQAARHGHSMEDEARDILRAALSTEAEGSQNNLIESIRRRITPLGGVDLELPAREAIRDRLDFGA</sequence>
<dbReference type="GO" id="GO:0006355">
    <property type="term" value="P:regulation of DNA-templated transcription"/>
    <property type="evidence" value="ECO:0007669"/>
    <property type="project" value="InterPro"/>
</dbReference>
<accession>A0A2N7WZS5</accession>
<dbReference type="OrthoDB" id="2389872at2"/>
<dbReference type="SUPFAM" id="SSF47598">
    <property type="entry name" value="Ribbon-helix-helix"/>
    <property type="match status" value="1"/>
</dbReference>
<reference evidence="2 3" key="1">
    <citation type="submission" date="2018-01" db="EMBL/GenBank/DDBJ databases">
        <title>Whole genome analyses suggest that Burkholderia sensu lato contains two further novel genera in the rhizoxinica-symbiotica group Mycetohabitans gen. nov., and Trinickia gen. nov.: implications for the evolution of diazotrophy and nodulation in the Burkholderiaceae.</title>
        <authorList>
            <person name="Estrada-de los Santos P."/>
            <person name="Palmer M."/>
            <person name="Chavez-Ramirez B."/>
            <person name="Beukes C."/>
            <person name="Steenkamp E.T."/>
            <person name="Hirsch A.M."/>
            <person name="Manyaka P."/>
            <person name="Maluk M."/>
            <person name="Lafos M."/>
            <person name="Crook M."/>
            <person name="Gross E."/>
            <person name="Simon M.F."/>
            <person name="Bueno dos Reis Junior F."/>
            <person name="Poole P.S."/>
            <person name="Venter S.N."/>
            <person name="James E.K."/>
        </authorList>
    </citation>
    <scope>NUCLEOTIDE SEQUENCE [LARGE SCALE GENOMIC DNA]</scope>
    <source>
        <strain evidence="2 3">JPY 581</strain>
    </source>
</reference>
<dbReference type="EMBL" id="PNYC01000014">
    <property type="protein sequence ID" value="PMS34832.1"/>
    <property type="molecule type" value="Genomic_DNA"/>
</dbReference>
<organism evidence="2 3">
    <name type="scientific">Trinickia symbiotica</name>
    <dbReference type="NCBI Taxonomy" id="863227"/>
    <lineage>
        <taxon>Bacteria</taxon>
        <taxon>Pseudomonadati</taxon>
        <taxon>Pseudomonadota</taxon>
        <taxon>Betaproteobacteria</taxon>
        <taxon>Burkholderiales</taxon>
        <taxon>Burkholderiaceae</taxon>
        <taxon>Trinickia</taxon>
    </lineage>
</organism>
<gene>
    <name evidence="2" type="ORF">C0Z20_20745</name>
</gene>
<dbReference type="Gene3D" id="1.10.1220.10">
    <property type="entry name" value="Met repressor-like"/>
    <property type="match status" value="1"/>
</dbReference>
<dbReference type="InterPro" id="IPR010985">
    <property type="entry name" value="Ribbon_hlx_hlx"/>
</dbReference>
<feature type="domain" description="Antitoxin FitA-like ribbon-helix-helix" evidence="1">
    <location>
        <begin position="2"/>
        <end position="40"/>
    </location>
</feature>
<protein>
    <submittedName>
        <fullName evidence="2">Plasmid stabilization protein</fullName>
    </submittedName>
</protein>
<evidence type="ECO:0000313" key="2">
    <source>
        <dbReference type="EMBL" id="PMS34832.1"/>
    </source>
</evidence>
<keyword evidence="3" id="KW-1185">Reference proteome</keyword>
<dbReference type="InterPro" id="IPR013321">
    <property type="entry name" value="Arc_rbn_hlx_hlx"/>
</dbReference>
<comment type="caution">
    <text evidence="2">The sequence shown here is derived from an EMBL/GenBank/DDBJ whole genome shotgun (WGS) entry which is preliminary data.</text>
</comment>
<dbReference type="Proteomes" id="UP000235777">
    <property type="component" value="Unassembled WGS sequence"/>
</dbReference>
<evidence type="ECO:0000259" key="1">
    <source>
        <dbReference type="Pfam" id="PF22513"/>
    </source>
</evidence>
<dbReference type="RefSeq" id="WP_026230197.1">
    <property type="nucleotide sequence ID" value="NZ_KB890209.1"/>
</dbReference>
<dbReference type="STRING" id="863227.GCA_000373005_04922"/>
<dbReference type="Pfam" id="PF22513">
    <property type="entry name" value="FitA-like_RHH"/>
    <property type="match status" value="1"/>
</dbReference>